<dbReference type="PATRIC" id="fig|999894.6.peg.846"/>
<dbReference type="InterPro" id="IPR006638">
    <property type="entry name" value="Elp3/MiaA/NifB-like_rSAM"/>
</dbReference>
<dbReference type="EMBL" id="LWLG01000003">
    <property type="protein sequence ID" value="OAQ21199.1"/>
    <property type="molecule type" value="Genomic_DNA"/>
</dbReference>
<dbReference type="InterPro" id="IPR058240">
    <property type="entry name" value="rSAM_sf"/>
</dbReference>
<sequence length="523" mass="59296">MTIVEKGTIRKRWRGRLPIALVFPNTYRVGMANLGFLALYQFLNRYEEIVCERFFWSHDLSRLRSVETNRPLRDFKLVLVSVPFEGDFPKILSILKAGSLSLNPAEREVPVIAGGVAIWLNPVPLFPFLDGFLIGELETLGEPLVRALLSGTPEKHSLLERLFEVPGFLSPNGPFPVKIVKSPKPKSPLFSTITTPEAEFGECQLIEVTRGCGQACRFCAAGYLYRPPRRFEHHELLAVMDELYPGVKVGLIGLEFLKHQEIEELAQKLLEKGHPVSFSSLRVDALKPELSPLFESTRTVTLAIEAASERLRRIINKRLTRETILSMAEMLATWKVTNLKLYFMFGLPFEEPDDLSQIPELVAEIKKISKKRITVSLSPFVPKPWTPFQWASFEPPEKLKEKARTLRKALGALKVKVSTESVKEALVQALIARGDETLKNFILSIAQGYGLSKALKTLEKPLSEYLRREEDQGLPWEVVDPGIQKEFLWQEWIRAREGRESLPCRPSKTCRLCGACLIFDGPF</sequence>
<feature type="domain" description="Radical SAM core" evidence="2">
    <location>
        <begin position="198"/>
        <end position="420"/>
    </location>
</feature>
<dbReference type="Proteomes" id="UP000078390">
    <property type="component" value="Unassembled WGS sequence"/>
</dbReference>
<proteinExistence type="predicted"/>
<dbReference type="InterPro" id="IPR023404">
    <property type="entry name" value="rSAM_horseshoe"/>
</dbReference>
<evidence type="ECO:0000313" key="3">
    <source>
        <dbReference type="EMBL" id="OAQ21199.1"/>
    </source>
</evidence>
<evidence type="ECO:0000256" key="1">
    <source>
        <dbReference type="SAM" id="Phobius"/>
    </source>
</evidence>
<dbReference type="InterPro" id="IPR007197">
    <property type="entry name" value="rSAM"/>
</dbReference>
<dbReference type="AlphaFoldDB" id="A0A179D645"/>
<evidence type="ECO:0000259" key="2">
    <source>
        <dbReference type="PROSITE" id="PS51918"/>
    </source>
</evidence>
<dbReference type="GO" id="GO:0051536">
    <property type="term" value="F:iron-sulfur cluster binding"/>
    <property type="evidence" value="ECO:0007669"/>
    <property type="project" value="InterPro"/>
</dbReference>
<keyword evidence="4" id="KW-1185">Reference proteome</keyword>
<feature type="transmembrane region" description="Helical" evidence="1">
    <location>
        <begin position="21"/>
        <end position="43"/>
    </location>
</feature>
<organism evidence="3 4">
    <name type="scientific">Thermosulfurimonas dismutans</name>
    <dbReference type="NCBI Taxonomy" id="999894"/>
    <lineage>
        <taxon>Bacteria</taxon>
        <taxon>Pseudomonadati</taxon>
        <taxon>Thermodesulfobacteriota</taxon>
        <taxon>Thermodesulfobacteria</taxon>
        <taxon>Thermodesulfobacteriales</taxon>
        <taxon>Thermodesulfobacteriaceae</taxon>
        <taxon>Thermosulfurimonas</taxon>
    </lineage>
</organism>
<dbReference type="RefSeq" id="WP_068669629.1">
    <property type="nucleotide sequence ID" value="NZ_LWLG01000003.1"/>
</dbReference>
<dbReference type="STRING" id="999894.TDIS_0851"/>
<keyword evidence="1" id="KW-0472">Membrane</keyword>
<keyword evidence="1" id="KW-0812">Transmembrane</keyword>
<dbReference type="SFLD" id="SFLDS00029">
    <property type="entry name" value="Radical_SAM"/>
    <property type="match status" value="1"/>
</dbReference>
<dbReference type="PANTHER" id="PTHR42731">
    <property type="entry name" value="SLL1084 PROTEIN"/>
    <property type="match status" value="1"/>
</dbReference>
<dbReference type="PROSITE" id="PS51918">
    <property type="entry name" value="RADICAL_SAM"/>
    <property type="match status" value="1"/>
</dbReference>
<dbReference type="GO" id="GO:0003824">
    <property type="term" value="F:catalytic activity"/>
    <property type="evidence" value="ECO:0007669"/>
    <property type="project" value="InterPro"/>
</dbReference>
<accession>A0A179D645</accession>
<dbReference type="InterPro" id="IPR045784">
    <property type="entry name" value="Radical_SAM_N2"/>
</dbReference>
<dbReference type="SUPFAM" id="SSF102114">
    <property type="entry name" value="Radical SAM enzymes"/>
    <property type="match status" value="1"/>
</dbReference>
<reference evidence="3 4" key="1">
    <citation type="submission" date="2016-04" db="EMBL/GenBank/DDBJ databases">
        <title>Genome analysis of Thermosulfurimonas dismutans, the first thermophilic sulfur-disproportionating bacterium of the phylum Thermodesulfobacteria.</title>
        <authorList>
            <person name="Mardanov A.V."/>
            <person name="Beletsky A.V."/>
            <person name="Kadnikov V.V."/>
            <person name="Slobodkin A.I."/>
            <person name="Ravin N.V."/>
        </authorList>
    </citation>
    <scope>NUCLEOTIDE SEQUENCE [LARGE SCALE GENOMIC DNA]</scope>
    <source>
        <strain evidence="3 4">S95</strain>
    </source>
</reference>
<evidence type="ECO:0000313" key="4">
    <source>
        <dbReference type="Proteomes" id="UP000078390"/>
    </source>
</evidence>
<dbReference type="Gene3D" id="3.80.30.20">
    <property type="entry name" value="tm_1862 like domain"/>
    <property type="match status" value="1"/>
</dbReference>
<dbReference type="PANTHER" id="PTHR42731:SF5">
    <property type="entry name" value="RADICAL SAM DOMAIN PROTEIN"/>
    <property type="match status" value="1"/>
</dbReference>
<dbReference type="OrthoDB" id="9806827at2"/>
<comment type="caution">
    <text evidence="3">The sequence shown here is derived from an EMBL/GenBank/DDBJ whole genome shotgun (WGS) entry which is preliminary data.</text>
</comment>
<dbReference type="SMART" id="SM00729">
    <property type="entry name" value="Elp3"/>
    <property type="match status" value="1"/>
</dbReference>
<name>A0A179D645_9BACT</name>
<dbReference type="Pfam" id="PF04055">
    <property type="entry name" value="Radical_SAM"/>
    <property type="match status" value="1"/>
</dbReference>
<dbReference type="SFLD" id="SFLDG01082">
    <property type="entry name" value="B12-binding_domain_containing"/>
    <property type="match status" value="1"/>
</dbReference>
<dbReference type="Pfam" id="PF19864">
    <property type="entry name" value="Radical_SAM_N2"/>
    <property type="match status" value="1"/>
</dbReference>
<gene>
    <name evidence="3" type="ORF">TDIS_0851</name>
</gene>
<dbReference type="CDD" id="cd01335">
    <property type="entry name" value="Radical_SAM"/>
    <property type="match status" value="1"/>
</dbReference>
<protein>
    <submittedName>
        <fullName evidence="3">Radical SAM protein</fullName>
    </submittedName>
</protein>
<keyword evidence="1" id="KW-1133">Transmembrane helix</keyword>